<evidence type="ECO:0000313" key="2">
    <source>
        <dbReference type="EMBL" id="MCW1926065.1"/>
    </source>
</evidence>
<evidence type="ECO:0000259" key="1">
    <source>
        <dbReference type="PROSITE" id="PS51459"/>
    </source>
</evidence>
<name>A0ABT3GRC2_9BACT</name>
<dbReference type="InterPro" id="IPR003812">
    <property type="entry name" value="Fido"/>
</dbReference>
<protein>
    <submittedName>
        <fullName evidence="2">Fic family protein</fullName>
    </submittedName>
</protein>
<dbReference type="PANTHER" id="PTHR13504:SF38">
    <property type="entry name" value="FIDO DOMAIN-CONTAINING PROTEIN"/>
    <property type="match status" value="1"/>
</dbReference>
<dbReference type="SUPFAM" id="SSF140931">
    <property type="entry name" value="Fic-like"/>
    <property type="match status" value="1"/>
</dbReference>
<dbReference type="Gene3D" id="1.10.3290.10">
    <property type="entry name" value="Fido-like domain"/>
    <property type="match status" value="1"/>
</dbReference>
<dbReference type="RefSeq" id="WP_264490172.1">
    <property type="nucleotide sequence ID" value="NZ_JAPDDT010000020.1"/>
</dbReference>
<dbReference type="PROSITE" id="PS51459">
    <property type="entry name" value="FIDO"/>
    <property type="match status" value="1"/>
</dbReference>
<evidence type="ECO:0000313" key="3">
    <source>
        <dbReference type="Proteomes" id="UP001320876"/>
    </source>
</evidence>
<organism evidence="2 3">
    <name type="scientific">Luteolibacter arcticus</name>
    <dbReference type="NCBI Taxonomy" id="1581411"/>
    <lineage>
        <taxon>Bacteria</taxon>
        <taxon>Pseudomonadati</taxon>
        <taxon>Verrucomicrobiota</taxon>
        <taxon>Verrucomicrobiia</taxon>
        <taxon>Verrucomicrobiales</taxon>
        <taxon>Verrucomicrobiaceae</taxon>
        <taxon>Luteolibacter</taxon>
    </lineage>
</organism>
<dbReference type="Proteomes" id="UP001320876">
    <property type="component" value="Unassembled WGS sequence"/>
</dbReference>
<dbReference type="Pfam" id="PF02661">
    <property type="entry name" value="Fic"/>
    <property type="match status" value="1"/>
</dbReference>
<dbReference type="InterPro" id="IPR040198">
    <property type="entry name" value="Fido_containing"/>
</dbReference>
<gene>
    <name evidence="2" type="ORF">OKA05_26130</name>
</gene>
<dbReference type="InterPro" id="IPR036597">
    <property type="entry name" value="Fido-like_dom_sf"/>
</dbReference>
<feature type="domain" description="Fido" evidence="1">
    <location>
        <begin position="146"/>
        <end position="282"/>
    </location>
</feature>
<proteinExistence type="predicted"/>
<dbReference type="PANTHER" id="PTHR13504">
    <property type="entry name" value="FIDO DOMAIN-CONTAINING PROTEIN DDB_G0283145"/>
    <property type="match status" value="1"/>
</dbReference>
<dbReference type="EMBL" id="JAPDDT010000020">
    <property type="protein sequence ID" value="MCW1926065.1"/>
    <property type="molecule type" value="Genomic_DNA"/>
</dbReference>
<accession>A0ABT3GRC2</accession>
<keyword evidence="3" id="KW-1185">Reference proteome</keyword>
<comment type="caution">
    <text evidence="2">The sequence shown here is derived from an EMBL/GenBank/DDBJ whole genome shotgun (WGS) entry which is preliminary data.</text>
</comment>
<reference evidence="2 3" key="1">
    <citation type="submission" date="2022-10" db="EMBL/GenBank/DDBJ databases">
        <title>Luteolibacter arcticus strain CCTCC AB 2014275, whole genome shotgun sequencing project.</title>
        <authorList>
            <person name="Zhao G."/>
            <person name="Shen L."/>
        </authorList>
    </citation>
    <scope>NUCLEOTIDE SEQUENCE [LARGE SCALE GENOMIC DNA]</scope>
    <source>
        <strain evidence="2 3">CCTCC AB 2014275</strain>
    </source>
</reference>
<sequence>MYVVLREEPPGGELSTAAREIRTYIRQPLVKRQPVNYCGEFLDAYQPNRTFYLPEQLRDELGRIGQVGMEQLPAGTHVRQVMGRLLIDLSWNSSRLEGNTYTLLETQRLLELGEDADGRATEEAQMIVNHKAAIEMLAEDAGEIGFNRYTICNLHAVLADNLIRDGALGRVRSIPVGISGTVYHPLAVPQQIEERFDEVLRKAEAIRNPIEQAFFAMVHLPYLQPFEDVNKRVSRLAANIPLIRSNLCPLSFVEVKREDYIGAILGVYELNRVEYLCEVFADAYRRSCLRYARVRQEVGDPDPFRLRHRMAIARVVREVVQGAMNQRQTLKWIAAEAEKEMPAADRAQFSGEVEQGLLNLHEGNIARYRLRPAEFEAWRKNWR</sequence>